<dbReference type="GO" id="GO:0005737">
    <property type="term" value="C:cytoplasm"/>
    <property type="evidence" value="ECO:0007669"/>
    <property type="project" value="UniProtKB-SubCell"/>
</dbReference>
<comment type="catalytic activity">
    <reaction evidence="21">
        <text>decanoyl-CoA + H2O = decanoate + CoA + H(+)</text>
        <dbReference type="Rhea" id="RHEA:40059"/>
        <dbReference type="ChEBI" id="CHEBI:15377"/>
        <dbReference type="ChEBI" id="CHEBI:15378"/>
        <dbReference type="ChEBI" id="CHEBI:27689"/>
        <dbReference type="ChEBI" id="CHEBI:57287"/>
        <dbReference type="ChEBI" id="CHEBI:61430"/>
    </reaction>
    <physiologicalReaction direction="left-to-right" evidence="21">
        <dbReference type="Rhea" id="RHEA:40060"/>
    </physiologicalReaction>
</comment>
<evidence type="ECO:0000256" key="15">
    <source>
        <dbReference type="ARBA" id="ARBA00038456"/>
    </source>
</evidence>
<accession>A0A7X5UV71</accession>
<protein>
    <recommendedName>
        <fullName evidence="17">Acyl-coenzyme A thioesterase THEM4</fullName>
        <ecNumber evidence="16">3.1.2.2</ecNumber>
    </recommendedName>
    <alternativeName>
        <fullName evidence="18">Thioesterase superfamily member 4</fullName>
    </alternativeName>
</protein>
<comment type="catalytic activity">
    <reaction evidence="23">
        <text>tetradecanoyl-CoA + H2O = tetradecanoate + CoA + H(+)</text>
        <dbReference type="Rhea" id="RHEA:40119"/>
        <dbReference type="ChEBI" id="CHEBI:15377"/>
        <dbReference type="ChEBI" id="CHEBI:15378"/>
        <dbReference type="ChEBI" id="CHEBI:30807"/>
        <dbReference type="ChEBI" id="CHEBI:57287"/>
        <dbReference type="ChEBI" id="CHEBI:57385"/>
    </reaction>
    <physiologicalReaction direction="left-to-right" evidence="23">
        <dbReference type="Rhea" id="RHEA:40120"/>
    </physiologicalReaction>
</comment>
<evidence type="ECO:0000256" key="12">
    <source>
        <dbReference type="ARBA" id="ARBA00023273"/>
    </source>
</evidence>
<dbReference type="EC" id="3.1.2.2" evidence="16"/>
<evidence type="ECO:0000256" key="1">
    <source>
        <dbReference type="ARBA" id="ARBA00004170"/>
    </source>
</evidence>
<comment type="catalytic activity">
    <reaction evidence="14">
        <text>(9Z)-octadecenoyl-CoA + H2O = (9Z)-octadecenoate + CoA + H(+)</text>
        <dbReference type="Rhea" id="RHEA:40139"/>
        <dbReference type="ChEBI" id="CHEBI:15377"/>
        <dbReference type="ChEBI" id="CHEBI:15378"/>
        <dbReference type="ChEBI" id="CHEBI:30823"/>
        <dbReference type="ChEBI" id="CHEBI:57287"/>
        <dbReference type="ChEBI" id="CHEBI:57387"/>
    </reaction>
    <physiologicalReaction direction="left-to-right" evidence="14">
        <dbReference type="Rhea" id="RHEA:40140"/>
    </physiologicalReaction>
</comment>
<evidence type="ECO:0000256" key="11">
    <source>
        <dbReference type="ARBA" id="ARBA00023136"/>
    </source>
</evidence>
<dbReference type="Pfam" id="PF03061">
    <property type="entry name" value="4HBT"/>
    <property type="match status" value="1"/>
</dbReference>
<keyword evidence="5" id="KW-0963">Cytoplasm</keyword>
<evidence type="ECO:0000256" key="4">
    <source>
        <dbReference type="ARBA" id="ARBA00022475"/>
    </source>
</evidence>
<keyword evidence="26" id="KW-1185">Reference proteome</keyword>
<evidence type="ECO:0000256" key="14">
    <source>
        <dbReference type="ARBA" id="ARBA00037002"/>
    </source>
</evidence>
<dbReference type="InterPro" id="IPR052365">
    <property type="entry name" value="THEM4/THEM5_acyl-CoA_thioest"/>
</dbReference>
<evidence type="ECO:0000313" key="26">
    <source>
        <dbReference type="Proteomes" id="UP000545493"/>
    </source>
</evidence>
<keyword evidence="4" id="KW-1003">Cell membrane</keyword>
<comment type="catalytic activity">
    <reaction evidence="20">
        <text>hexadecanoyl-CoA + H2O = hexadecanoate + CoA + H(+)</text>
        <dbReference type="Rhea" id="RHEA:16645"/>
        <dbReference type="ChEBI" id="CHEBI:7896"/>
        <dbReference type="ChEBI" id="CHEBI:15377"/>
        <dbReference type="ChEBI" id="CHEBI:15378"/>
        <dbReference type="ChEBI" id="CHEBI:57287"/>
        <dbReference type="ChEBI" id="CHEBI:57379"/>
        <dbReference type="EC" id="3.1.2.2"/>
    </reaction>
    <physiologicalReaction direction="left-to-right" evidence="20">
        <dbReference type="Rhea" id="RHEA:16646"/>
    </physiologicalReaction>
</comment>
<feature type="domain" description="Thioesterase" evidence="24">
    <location>
        <begin position="100"/>
        <end position="172"/>
    </location>
</feature>
<dbReference type="PANTHER" id="PTHR12418:SF19">
    <property type="entry name" value="ACYL-COENZYME A THIOESTERASE THEM4"/>
    <property type="match status" value="1"/>
</dbReference>
<comment type="catalytic activity">
    <reaction evidence="19">
        <text>octanoyl-CoA + H2O = octanoate + CoA + H(+)</text>
        <dbReference type="Rhea" id="RHEA:30143"/>
        <dbReference type="ChEBI" id="CHEBI:15377"/>
        <dbReference type="ChEBI" id="CHEBI:15378"/>
        <dbReference type="ChEBI" id="CHEBI:25646"/>
        <dbReference type="ChEBI" id="CHEBI:57287"/>
        <dbReference type="ChEBI" id="CHEBI:57386"/>
    </reaction>
    <physiologicalReaction direction="left-to-right" evidence="19">
        <dbReference type="Rhea" id="RHEA:30144"/>
    </physiologicalReaction>
</comment>
<keyword evidence="8" id="KW-0276">Fatty acid metabolism</keyword>
<dbReference type="InterPro" id="IPR006683">
    <property type="entry name" value="Thioestr_dom"/>
</dbReference>
<evidence type="ECO:0000256" key="18">
    <source>
        <dbReference type="ARBA" id="ARBA00043210"/>
    </source>
</evidence>
<evidence type="ECO:0000256" key="16">
    <source>
        <dbReference type="ARBA" id="ARBA00038848"/>
    </source>
</evidence>
<comment type="catalytic activity">
    <reaction evidence="13">
        <text>(5Z,8Z,11Z,14Z)-eicosatetraenoyl-CoA + H2O = (5Z,8Z,11Z,14Z)-eicosatetraenoate + CoA + H(+)</text>
        <dbReference type="Rhea" id="RHEA:40151"/>
        <dbReference type="ChEBI" id="CHEBI:15377"/>
        <dbReference type="ChEBI" id="CHEBI:15378"/>
        <dbReference type="ChEBI" id="CHEBI:32395"/>
        <dbReference type="ChEBI" id="CHEBI:57287"/>
        <dbReference type="ChEBI" id="CHEBI:57368"/>
    </reaction>
    <physiologicalReaction direction="left-to-right" evidence="13">
        <dbReference type="Rhea" id="RHEA:40152"/>
    </physiologicalReaction>
</comment>
<proteinExistence type="inferred from homology"/>
<evidence type="ECO:0000256" key="20">
    <source>
        <dbReference type="ARBA" id="ARBA00047734"/>
    </source>
</evidence>
<reference evidence="25 26" key="1">
    <citation type="submission" date="2020-03" db="EMBL/GenBank/DDBJ databases">
        <title>Sequencing the genomes of 1000 actinobacteria strains.</title>
        <authorList>
            <person name="Klenk H.-P."/>
        </authorList>
    </citation>
    <scope>NUCLEOTIDE SEQUENCE [LARGE SCALE GENOMIC DNA]</scope>
    <source>
        <strain evidence="25 26">DSM 45685</strain>
    </source>
</reference>
<evidence type="ECO:0000259" key="24">
    <source>
        <dbReference type="Pfam" id="PF03061"/>
    </source>
</evidence>
<evidence type="ECO:0000256" key="2">
    <source>
        <dbReference type="ARBA" id="ARBA00004496"/>
    </source>
</evidence>
<name>A0A7X5UV71_9PSEU</name>
<dbReference type="AlphaFoldDB" id="A0A7X5UV71"/>
<evidence type="ECO:0000256" key="13">
    <source>
        <dbReference type="ARBA" id="ARBA00035852"/>
    </source>
</evidence>
<evidence type="ECO:0000256" key="17">
    <source>
        <dbReference type="ARBA" id="ARBA00040123"/>
    </source>
</evidence>
<keyword evidence="6" id="KW-0053">Apoptosis</keyword>
<dbReference type="GO" id="GO:0016787">
    <property type="term" value="F:hydrolase activity"/>
    <property type="evidence" value="ECO:0007669"/>
    <property type="project" value="UniProtKB-KW"/>
</dbReference>
<dbReference type="PANTHER" id="PTHR12418">
    <property type="entry name" value="ACYL-COENZYME A THIOESTERASE THEM4"/>
    <property type="match status" value="1"/>
</dbReference>
<evidence type="ECO:0000256" key="5">
    <source>
        <dbReference type="ARBA" id="ARBA00022490"/>
    </source>
</evidence>
<dbReference type="GO" id="GO:0016020">
    <property type="term" value="C:membrane"/>
    <property type="evidence" value="ECO:0007669"/>
    <property type="project" value="UniProtKB-SubCell"/>
</dbReference>
<evidence type="ECO:0000256" key="22">
    <source>
        <dbReference type="ARBA" id="ARBA00048074"/>
    </source>
</evidence>
<keyword evidence="11" id="KW-0472">Membrane</keyword>
<evidence type="ECO:0000256" key="19">
    <source>
        <dbReference type="ARBA" id="ARBA00047588"/>
    </source>
</evidence>
<evidence type="ECO:0000256" key="3">
    <source>
        <dbReference type="ARBA" id="ARBA00004632"/>
    </source>
</evidence>
<evidence type="ECO:0000256" key="6">
    <source>
        <dbReference type="ARBA" id="ARBA00022703"/>
    </source>
</evidence>
<dbReference type="InterPro" id="IPR029069">
    <property type="entry name" value="HotDog_dom_sf"/>
</dbReference>
<comment type="catalytic activity">
    <reaction evidence="22">
        <text>dodecanoyl-CoA + H2O = dodecanoate + CoA + H(+)</text>
        <dbReference type="Rhea" id="RHEA:30135"/>
        <dbReference type="ChEBI" id="CHEBI:15377"/>
        <dbReference type="ChEBI" id="CHEBI:15378"/>
        <dbReference type="ChEBI" id="CHEBI:18262"/>
        <dbReference type="ChEBI" id="CHEBI:57287"/>
        <dbReference type="ChEBI" id="CHEBI:57375"/>
    </reaction>
    <physiologicalReaction direction="left-to-right" evidence="22">
        <dbReference type="Rhea" id="RHEA:30136"/>
    </physiologicalReaction>
</comment>
<dbReference type="EMBL" id="JAAOYM010000003">
    <property type="protein sequence ID" value="NIJ14882.1"/>
    <property type="molecule type" value="Genomic_DNA"/>
</dbReference>
<evidence type="ECO:0000256" key="9">
    <source>
        <dbReference type="ARBA" id="ARBA00022946"/>
    </source>
</evidence>
<evidence type="ECO:0000256" key="10">
    <source>
        <dbReference type="ARBA" id="ARBA00023098"/>
    </source>
</evidence>
<gene>
    <name evidence="25" type="ORF">FHU38_005290</name>
</gene>
<comment type="similarity">
    <text evidence="15">Belongs to the THEM4/THEM5 thioesterase family.</text>
</comment>
<dbReference type="Proteomes" id="UP000545493">
    <property type="component" value="Unassembled WGS sequence"/>
</dbReference>
<keyword evidence="7" id="KW-0378">Hydrolase</keyword>
<dbReference type="GO" id="GO:0006631">
    <property type="term" value="P:fatty acid metabolic process"/>
    <property type="evidence" value="ECO:0007669"/>
    <property type="project" value="UniProtKB-KW"/>
</dbReference>
<dbReference type="RefSeq" id="WP_167177403.1">
    <property type="nucleotide sequence ID" value="NZ_JAAOYM010000003.1"/>
</dbReference>
<evidence type="ECO:0000256" key="7">
    <source>
        <dbReference type="ARBA" id="ARBA00022801"/>
    </source>
</evidence>
<sequence length="199" mass="20412">MTTQQALLAEEIRRLIEVAVCTGADEQQLAVATERIRSVTASLNAQRTSGPGSDVRSLTFHNPVQGAGNPLAPPLTPFGGGDGVVTARVRFGVVHQGAPGRVHGGWLAAVLDHAVGHAVASAGWPAMTVSLSVEYHHGTPFDKDLDVEAAFVGKDGRKVYATAKLRAEGSVTVTASAVMVTVEGLLDGGNGAAENAAQA</sequence>
<organism evidence="25 26">
    <name type="scientific">Saccharomonospora amisosensis</name>
    <dbReference type="NCBI Taxonomy" id="1128677"/>
    <lineage>
        <taxon>Bacteria</taxon>
        <taxon>Bacillati</taxon>
        <taxon>Actinomycetota</taxon>
        <taxon>Actinomycetes</taxon>
        <taxon>Pseudonocardiales</taxon>
        <taxon>Pseudonocardiaceae</taxon>
        <taxon>Saccharomonospora</taxon>
    </lineage>
</organism>
<evidence type="ECO:0000256" key="21">
    <source>
        <dbReference type="ARBA" id="ARBA00047969"/>
    </source>
</evidence>
<dbReference type="SUPFAM" id="SSF54637">
    <property type="entry name" value="Thioesterase/thiol ester dehydrase-isomerase"/>
    <property type="match status" value="1"/>
</dbReference>
<dbReference type="CDD" id="cd03443">
    <property type="entry name" value="PaaI_thioesterase"/>
    <property type="match status" value="1"/>
</dbReference>
<keyword evidence="12" id="KW-0966">Cell projection</keyword>
<keyword evidence="10" id="KW-0443">Lipid metabolism</keyword>
<evidence type="ECO:0000313" key="25">
    <source>
        <dbReference type="EMBL" id="NIJ14882.1"/>
    </source>
</evidence>
<keyword evidence="9" id="KW-0809">Transit peptide</keyword>
<evidence type="ECO:0000256" key="8">
    <source>
        <dbReference type="ARBA" id="ARBA00022832"/>
    </source>
</evidence>
<comment type="caution">
    <text evidence="25">The sequence shown here is derived from an EMBL/GenBank/DDBJ whole genome shotgun (WGS) entry which is preliminary data.</text>
</comment>
<dbReference type="Gene3D" id="3.10.129.10">
    <property type="entry name" value="Hotdog Thioesterase"/>
    <property type="match status" value="1"/>
</dbReference>
<comment type="subcellular location">
    <subcellularLocation>
        <location evidence="3">Cell projection</location>
        <location evidence="3">Ruffle membrane</location>
    </subcellularLocation>
    <subcellularLocation>
        <location evidence="2">Cytoplasm</location>
    </subcellularLocation>
    <subcellularLocation>
        <location evidence="1">Membrane</location>
        <topology evidence="1">Peripheral membrane protein</topology>
    </subcellularLocation>
</comment>
<evidence type="ECO:0000256" key="23">
    <source>
        <dbReference type="ARBA" id="ARBA00048180"/>
    </source>
</evidence>